<accession>A0ABZ3FUJ4</accession>
<feature type="transmembrane region" description="Helical" evidence="1">
    <location>
        <begin position="261"/>
        <end position="285"/>
    </location>
</feature>
<organism evidence="2 3">
    <name type="scientific">Ammonicoccus fulvus</name>
    <dbReference type="NCBI Taxonomy" id="3138240"/>
    <lineage>
        <taxon>Bacteria</taxon>
        <taxon>Bacillati</taxon>
        <taxon>Actinomycetota</taxon>
        <taxon>Actinomycetes</taxon>
        <taxon>Propionibacteriales</taxon>
        <taxon>Propionibacteriaceae</taxon>
        <taxon>Ammonicoccus</taxon>
    </lineage>
</organism>
<dbReference type="RefSeq" id="WP_425309861.1">
    <property type="nucleotide sequence ID" value="NZ_CP154795.1"/>
</dbReference>
<feature type="transmembrane region" description="Helical" evidence="1">
    <location>
        <begin position="99"/>
        <end position="118"/>
    </location>
</feature>
<reference evidence="2 3" key="1">
    <citation type="submission" date="2024-04" db="EMBL/GenBank/DDBJ databases">
        <title>Isolation of an actinomycete strain from pig manure.</title>
        <authorList>
            <person name="Gong T."/>
            <person name="Yu Z."/>
            <person name="An M."/>
            <person name="Wei C."/>
            <person name="Yang W."/>
            <person name="Liu L."/>
        </authorList>
    </citation>
    <scope>NUCLEOTIDE SEQUENCE [LARGE SCALE GENOMIC DNA]</scope>
    <source>
        <strain evidence="2 3">ZF39</strain>
    </source>
</reference>
<feature type="transmembrane region" description="Helical" evidence="1">
    <location>
        <begin position="130"/>
        <end position="147"/>
    </location>
</feature>
<feature type="transmembrane region" description="Helical" evidence="1">
    <location>
        <begin position="168"/>
        <end position="187"/>
    </location>
</feature>
<sequence length="313" mass="32461">MLVVMVLGVIAGAALPLQTNVNTRLRQSVGSPFLATFLSFLIGTATLLVATLAMDGRLPGPSAAAGRPWWLWIGGIFGVIVLTANLFMFPRLGAVQTAVLPVTGQVLMGLLIDHFGWFRAAPVHLGPTRALGGLLVLVGVFGAIGVADRVFGRAGGAPTGSSHGAGAWLWRLVGIGGGALLASQTAINGRLGVALDSAVAAALVSFAVGVVALLAILLATRTPWQMRRVDERRNPWWMWIGGVLGAAFVFANALLQPILGTGLTVMLILLGMMLGSLAIDALGLLGARRKKVTMFQALGLLLMIGGVALIRLV</sequence>
<protein>
    <submittedName>
        <fullName evidence="2">DMT family transporter</fullName>
    </submittedName>
</protein>
<dbReference type="Proteomes" id="UP001442841">
    <property type="component" value="Chromosome"/>
</dbReference>
<evidence type="ECO:0000256" key="1">
    <source>
        <dbReference type="SAM" id="Phobius"/>
    </source>
</evidence>
<proteinExistence type="predicted"/>
<gene>
    <name evidence="2" type="ORF">AADG42_14200</name>
</gene>
<keyword evidence="1" id="KW-0812">Transmembrane</keyword>
<name>A0ABZ3FUJ4_9ACTN</name>
<keyword evidence="1" id="KW-0472">Membrane</keyword>
<feature type="transmembrane region" description="Helical" evidence="1">
    <location>
        <begin position="33"/>
        <end position="54"/>
    </location>
</feature>
<feature type="transmembrane region" description="Helical" evidence="1">
    <location>
        <begin position="292"/>
        <end position="312"/>
    </location>
</feature>
<evidence type="ECO:0000313" key="2">
    <source>
        <dbReference type="EMBL" id="XAN08404.1"/>
    </source>
</evidence>
<evidence type="ECO:0000313" key="3">
    <source>
        <dbReference type="Proteomes" id="UP001442841"/>
    </source>
</evidence>
<dbReference type="Pfam" id="PF04657">
    <property type="entry name" value="DMT_YdcZ"/>
    <property type="match status" value="2"/>
</dbReference>
<dbReference type="PANTHER" id="PTHR34821">
    <property type="entry name" value="INNER MEMBRANE PROTEIN YDCZ"/>
    <property type="match status" value="1"/>
</dbReference>
<dbReference type="InterPro" id="IPR006750">
    <property type="entry name" value="YdcZ"/>
</dbReference>
<keyword evidence="1" id="KW-1133">Transmembrane helix</keyword>
<dbReference type="PANTHER" id="PTHR34821:SF2">
    <property type="entry name" value="INNER MEMBRANE PROTEIN YDCZ"/>
    <property type="match status" value="1"/>
</dbReference>
<dbReference type="EMBL" id="CP154795">
    <property type="protein sequence ID" value="XAN08404.1"/>
    <property type="molecule type" value="Genomic_DNA"/>
</dbReference>
<feature type="transmembrane region" description="Helical" evidence="1">
    <location>
        <begin position="69"/>
        <end position="87"/>
    </location>
</feature>
<feature type="transmembrane region" description="Helical" evidence="1">
    <location>
        <begin position="199"/>
        <end position="224"/>
    </location>
</feature>
<feature type="transmembrane region" description="Helical" evidence="1">
    <location>
        <begin position="236"/>
        <end position="255"/>
    </location>
</feature>
<keyword evidence="3" id="KW-1185">Reference proteome</keyword>